<feature type="coiled-coil region" evidence="1">
    <location>
        <begin position="384"/>
        <end position="411"/>
    </location>
</feature>
<evidence type="ECO:0000313" key="4">
    <source>
        <dbReference type="Proteomes" id="UP001279642"/>
    </source>
</evidence>
<reference evidence="3 4" key="1">
    <citation type="journal article" date="2016" name="Antonie Van Leeuwenhoek">
        <title>Dongia soli sp. nov., isolated from soil from Dokdo, Korea.</title>
        <authorList>
            <person name="Kim D.U."/>
            <person name="Lee H."/>
            <person name="Kim H."/>
            <person name="Kim S.G."/>
            <person name="Ka J.O."/>
        </authorList>
    </citation>
    <scope>NUCLEOTIDE SEQUENCE [LARGE SCALE GENOMIC DNA]</scope>
    <source>
        <strain evidence="3 4">D78</strain>
    </source>
</reference>
<feature type="transmembrane region" description="Helical" evidence="2">
    <location>
        <begin position="26"/>
        <end position="46"/>
    </location>
</feature>
<evidence type="ECO:0008006" key="5">
    <source>
        <dbReference type="Google" id="ProtNLM"/>
    </source>
</evidence>
<dbReference type="InterPro" id="IPR050445">
    <property type="entry name" value="Bact_polysacc_biosynth/exp"/>
</dbReference>
<keyword evidence="4" id="KW-1185">Reference proteome</keyword>
<keyword evidence="2" id="KW-1133">Transmembrane helix</keyword>
<feature type="transmembrane region" description="Helical" evidence="2">
    <location>
        <begin position="539"/>
        <end position="556"/>
    </location>
</feature>
<dbReference type="PANTHER" id="PTHR32309">
    <property type="entry name" value="TYROSINE-PROTEIN KINASE"/>
    <property type="match status" value="1"/>
</dbReference>
<dbReference type="EMBL" id="JAXCLW010000012">
    <property type="protein sequence ID" value="MDY0885643.1"/>
    <property type="molecule type" value="Genomic_DNA"/>
</dbReference>
<feature type="transmembrane region" description="Helical" evidence="2">
    <location>
        <begin position="479"/>
        <end position="499"/>
    </location>
</feature>
<keyword evidence="1" id="KW-0175">Coiled coil</keyword>
<evidence type="ECO:0000256" key="1">
    <source>
        <dbReference type="SAM" id="Coils"/>
    </source>
</evidence>
<name>A0ABU5EGT7_9PROT</name>
<keyword evidence="2" id="KW-0472">Membrane</keyword>
<dbReference type="RefSeq" id="WP_320510718.1">
    <property type="nucleotide sequence ID" value="NZ_JAXCLW010000012.1"/>
</dbReference>
<comment type="caution">
    <text evidence="3">The sequence shown here is derived from an EMBL/GenBank/DDBJ whole genome shotgun (WGS) entry which is preliminary data.</text>
</comment>
<accession>A0ABU5EGT7</accession>
<evidence type="ECO:0000313" key="3">
    <source>
        <dbReference type="EMBL" id="MDY0885643.1"/>
    </source>
</evidence>
<sequence length="580" mass="64048">MTDIPSDDVPVFNDYFAIFTRRKYRMLLVGIGVFGLAILTVILWPATYRSSATILIEEPDAADEFFKSNPGNFADEQLQAIQQRVLTTQTLITVINKLNLYSDMRLSQPLDLIVDMMRTKIHMDVVSADAIDAKSGRAARAAIAFTLSFDGSSPEMAQQVTSELVNLYLAENQRSRDEQAAATAGFFSGQSRRLQLNMQRLGSALGKFKEDHAGFLPDDQVANMQLLDRTQSQVLELTQQVRALRDRQGLLQSQLSLTDPVAQIRVVDPSLMSPDTQLAMLRSQYAQASARYGTQHPDVVAMKRQIDNLVAAGVSDGGNADVLATQLQQLETQRDAAMQRYGAKHPDVVKLNRQIQATKSRMNTSGRSGRLPSNPVYLQTQTQIASIGSEINAVEQQLRDAQAKSAEIEDRLIKSRALERDYDALKRDYDASVTQYMEVKSKEDEAEIARNLEAEQMVTKLSLIEPPLKPVAPIKPDRVLLLAAGLLMAVVAGIGFGIVSDIMAGRVNGSRQLTRLAGGAPFAVVPVIYSKADRRHSRMTTLSSFVLVVVTFAVILSYLDLFVAPLNIIWANIMGWLGIF</sequence>
<protein>
    <recommendedName>
        <fullName evidence="5">Polysaccharide chain length determinant protein (PEP-CTERM system associated)</fullName>
    </recommendedName>
</protein>
<proteinExistence type="predicted"/>
<organism evidence="3 4">
    <name type="scientific">Dongia soli</name>
    <dbReference type="NCBI Taxonomy" id="600628"/>
    <lineage>
        <taxon>Bacteria</taxon>
        <taxon>Pseudomonadati</taxon>
        <taxon>Pseudomonadota</taxon>
        <taxon>Alphaproteobacteria</taxon>
        <taxon>Rhodospirillales</taxon>
        <taxon>Dongiaceae</taxon>
        <taxon>Dongia</taxon>
    </lineage>
</organism>
<dbReference type="PANTHER" id="PTHR32309:SF13">
    <property type="entry name" value="FERRIC ENTEROBACTIN TRANSPORT PROTEIN FEPE"/>
    <property type="match status" value="1"/>
</dbReference>
<keyword evidence="2" id="KW-0812">Transmembrane</keyword>
<dbReference type="Proteomes" id="UP001279642">
    <property type="component" value="Unassembled WGS sequence"/>
</dbReference>
<evidence type="ECO:0000256" key="2">
    <source>
        <dbReference type="SAM" id="Phobius"/>
    </source>
</evidence>
<gene>
    <name evidence="3" type="ORF">SMD27_22590</name>
</gene>